<dbReference type="Proteomes" id="UP000199302">
    <property type="component" value="Unassembled WGS sequence"/>
</dbReference>
<dbReference type="RefSeq" id="WP_245759665.1">
    <property type="nucleotide sequence ID" value="NZ_FOYI01000012.1"/>
</dbReference>
<dbReference type="EMBL" id="FOYI01000012">
    <property type="protein sequence ID" value="SFR17431.1"/>
    <property type="molecule type" value="Genomic_DNA"/>
</dbReference>
<dbReference type="AlphaFoldDB" id="A0A1I6EIP8"/>
<feature type="domain" description="DUF6314" evidence="1">
    <location>
        <begin position="15"/>
        <end position="147"/>
    </location>
</feature>
<name>A0A1I6EIP8_9RHOB</name>
<evidence type="ECO:0000313" key="2">
    <source>
        <dbReference type="EMBL" id="SFR17431.1"/>
    </source>
</evidence>
<dbReference type="STRING" id="871652.SAMN04515673_11271"/>
<proteinExistence type="predicted"/>
<evidence type="ECO:0000313" key="3">
    <source>
        <dbReference type="Proteomes" id="UP000199302"/>
    </source>
</evidence>
<reference evidence="2 3" key="1">
    <citation type="submission" date="2016-10" db="EMBL/GenBank/DDBJ databases">
        <authorList>
            <person name="de Groot N.N."/>
        </authorList>
    </citation>
    <scope>NUCLEOTIDE SEQUENCE [LARGE SCALE GENOMIC DNA]</scope>
    <source>
        <strain evidence="3">KMM 9023,NRIC 0796,JCM 17311,KCTC 23692</strain>
    </source>
</reference>
<organism evidence="2 3">
    <name type="scientific">Poseidonocella sedimentorum</name>
    <dbReference type="NCBI Taxonomy" id="871652"/>
    <lineage>
        <taxon>Bacteria</taxon>
        <taxon>Pseudomonadati</taxon>
        <taxon>Pseudomonadota</taxon>
        <taxon>Alphaproteobacteria</taxon>
        <taxon>Rhodobacterales</taxon>
        <taxon>Roseobacteraceae</taxon>
        <taxon>Poseidonocella</taxon>
    </lineage>
</organism>
<dbReference type="InterPro" id="IPR045632">
    <property type="entry name" value="DUF6314"/>
</dbReference>
<accession>A0A1I6EIP8</accession>
<keyword evidence="3" id="KW-1185">Reference proteome</keyword>
<evidence type="ECO:0000259" key="1">
    <source>
        <dbReference type="Pfam" id="PF19834"/>
    </source>
</evidence>
<dbReference type="Pfam" id="PF19834">
    <property type="entry name" value="DUF6314"/>
    <property type="match status" value="1"/>
</dbReference>
<gene>
    <name evidence="2" type="ORF">SAMN04515673_11271</name>
</gene>
<protein>
    <recommendedName>
        <fullName evidence="1">DUF6314 domain-containing protein</fullName>
    </recommendedName>
</protein>
<sequence length="149" mass="17184">MKDIAKDDPLTLDMLQGAWKLGRVILEADGRSAQFIGKAEIRPEDRGQGSGMVYHEHGTLHLPGERPMHAERRYLFRAEGALIDVRYDDGRPFHRFDPNAEAPEARHDCGPDRYHVRYDFSRFPSWSSEWVVQGPRKSYVMTSHYSRVG</sequence>